<keyword evidence="12" id="KW-1185">Reference proteome</keyword>
<dbReference type="PROSITE" id="PS50893">
    <property type="entry name" value="ABC_TRANSPORTER_2"/>
    <property type="match status" value="1"/>
</dbReference>
<dbReference type="SMART" id="SM00382">
    <property type="entry name" value="AAA"/>
    <property type="match status" value="1"/>
</dbReference>
<evidence type="ECO:0000256" key="7">
    <source>
        <dbReference type="ARBA" id="ARBA00022989"/>
    </source>
</evidence>
<feature type="transmembrane region" description="Helical" evidence="9">
    <location>
        <begin position="476"/>
        <end position="499"/>
    </location>
</feature>
<dbReference type="OrthoDB" id="66620at2759"/>
<keyword evidence="8 9" id="KW-0472">Membrane</keyword>
<proteinExistence type="predicted"/>
<dbReference type="InterPro" id="IPR050352">
    <property type="entry name" value="ABCG_transporters"/>
</dbReference>
<dbReference type="InterPro" id="IPR013525">
    <property type="entry name" value="ABC2_TM"/>
</dbReference>
<dbReference type="GO" id="GO:0140359">
    <property type="term" value="F:ABC-type transporter activity"/>
    <property type="evidence" value="ECO:0007669"/>
    <property type="project" value="InterPro"/>
</dbReference>
<evidence type="ECO:0000256" key="8">
    <source>
        <dbReference type="ARBA" id="ARBA00023136"/>
    </source>
</evidence>
<evidence type="ECO:0000256" key="9">
    <source>
        <dbReference type="SAM" id="Phobius"/>
    </source>
</evidence>
<evidence type="ECO:0000256" key="4">
    <source>
        <dbReference type="ARBA" id="ARBA00022692"/>
    </source>
</evidence>
<evidence type="ECO:0000313" key="12">
    <source>
        <dbReference type="Proteomes" id="UP000218209"/>
    </source>
</evidence>
<comment type="subcellular location">
    <subcellularLocation>
        <location evidence="1">Membrane</location>
        <topology evidence="1">Multi-pass membrane protein</topology>
    </subcellularLocation>
</comment>
<organism evidence="11 12">
    <name type="scientific">Porphyra umbilicalis</name>
    <name type="common">Purple laver</name>
    <name type="synonym">Red alga</name>
    <dbReference type="NCBI Taxonomy" id="2786"/>
    <lineage>
        <taxon>Eukaryota</taxon>
        <taxon>Rhodophyta</taxon>
        <taxon>Bangiophyceae</taxon>
        <taxon>Bangiales</taxon>
        <taxon>Bangiaceae</taxon>
        <taxon>Porphyra</taxon>
    </lineage>
</organism>
<feature type="transmembrane region" description="Helical" evidence="9">
    <location>
        <begin position="582"/>
        <end position="604"/>
    </location>
</feature>
<evidence type="ECO:0000313" key="11">
    <source>
        <dbReference type="EMBL" id="OSX72245.1"/>
    </source>
</evidence>
<dbReference type="Pfam" id="PF01061">
    <property type="entry name" value="ABC2_membrane"/>
    <property type="match status" value="1"/>
</dbReference>
<keyword evidence="4 9" id="KW-0812">Transmembrane</keyword>
<feature type="transmembrane region" description="Helical" evidence="9">
    <location>
        <begin position="555"/>
        <end position="576"/>
    </location>
</feature>
<feature type="domain" description="ABC transporter" evidence="10">
    <location>
        <begin position="89"/>
        <end position="351"/>
    </location>
</feature>
<reference evidence="11 12" key="1">
    <citation type="submission" date="2017-03" db="EMBL/GenBank/DDBJ databases">
        <title>WGS assembly of Porphyra umbilicalis.</title>
        <authorList>
            <person name="Brawley S.H."/>
            <person name="Blouin N.A."/>
            <person name="Ficko-Blean E."/>
            <person name="Wheeler G.L."/>
            <person name="Lohr M."/>
            <person name="Goodson H.V."/>
            <person name="Jenkins J.W."/>
            <person name="Blaby-Haas C.E."/>
            <person name="Helliwell K.E."/>
            <person name="Chan C."/>
            <person name="Marriage T."/>
            <person name="Bhattacharya D."/>
            <person name="Klein A.S."/>
            <person name="Badis Y."/>
            <person name="Brodie J."/>
            <person name="Cao Y."/>
            <person name="Collen J."/>
            <person name="Dittami S.M."/>
            <person name="Gachon C.M."/>
            <person name="Green B.R."/>
            <person name="Karpowicz S."/>
            <person name="Kim J.W."/>
            <person name="Kudahl U."/>
            <person name="Lin S."/>
            <person name="Michel G."/>
            <person name="Mittag M."/>
            <person name="Olson B.J."/>
            <person name="Pangilinan J."/>
            <person name="Peng Y."/>
            <person name="Qiu H."/>
            <person name="Shu S."/>
            <person name="Singer J.T."/>
            <person name="Smith A.G."/>
            <person name="Sprecher B.N."/>
            <person name="Wagner V."/>
            <person name="Wang W."/>
            <person name="Wang Z.-Y."/>
            <person name="Yan J."/>
            <person name="Yarish C."/>
            <person name="Zoeuner-Riek S."/>
            <person name="Zhuang Y."/>
            <person name="Zou Y."/>
            <person name="Lindquist E.A."/>
            <person name="Grimwood J."/>
            <person name="Barry K."/>
            <person name="Rokhsar D.S."/>
            <person name="Schmutz J."/>
            <person name="Stiller J.W."/>
            <person name="Grossman A.R."/>
            <person name="Prochnik S.E."/>
        </authorList>
    </citation>
    <scope>NUCLEOTIDE SEQUENCE [LARGE SCALE GENOMIC DNA]</scope>
    <source>
        <strain evidence="11">4086291</strain>
    </source>
</reference>
<dbReference type="AlphaFoldDB" id="A0A1X6NUK5"/>
<evidence type="ECO:0000256" key="3">
    <source>
        <dbReference type="ARBA" id="ARBA00022448"/>
    </source>
</evidence>
<dbReference type="InterPro" id="IPR003439">
    <property type="entry name" value="ABC_transporter-like_ATP-bd"/>
</dbReference>
<gene>
    <name evidence="11" type="ORF">BU14_0453s0010</name>
</gene>
<evidence type="ECO:0000256" key="1">
    <source>
        <dbReference type="ARBA" id="ARBA00004141"/>
    </source>
</evidence>
<dbReference type="InterPro" id="IPR027417">
    <property type="entry name" value="P-loop_NTPase"/>
</dbReference>
<name>A0A1X6NUK5_PORUM</name>
<protein>
    <recommendedName>
        <fullName evidence="2">Probable ATP-dependent transporter ycf16</fullName>
    </recommendedName>
</protein>
<evidence type="ECO:0000256" key="5">
    <source>
        <dbReference type="ARBA" id="ARBA00022741"/>
    </source>
</evidence>
<accession>A0A1X6NUK5</accession>
<dbReference type="GO" id="GO:0016020">
    <property type="term" value="C:membrane"/>
    <property type="evidence" value="ECO:0007669"/>
    <property type="project" value="UniProtKB-SubCell"/>
</dbReference>
<dbReference type="InterPro" id="IPR003593">
    <property type="entry name" value="AAA+_ATPase"/>
</dbReference>
<feature type="transmembrane region" description="Helical" evidence="9">
    <location>
        <begin position="671"/>
        <end position="691"/>
    </location>
</feature>
<keyword evidence="6" id="KW-0067">ATP-binding</keyword>
<dbReference type="GO" id="GO:0005524">
    <property type="term" value="F:ATP binding"/>
    <property type="evidence" value="ECO:0007669"/>
    <property type="project" value="UniProtKB-KW"/>
</dbReference>
<dbReference type="Pfam" id="PF00005">
    <property type="entry name" value="ABC_tran"/>
    <property type="match status" value="1"/>
</dbReference>
<feature type="transmembrane region" description="Helical" evidence="9">
    <location>
        <begin position="443"/>
        <end position="464"/>
    </location>
</feature>
<dbReference type="GO" id="GO:0016887">
    <property type="term" value="F:ATP hydrolysis activity"/>
    <property type="evidence" value="ECO:0007669"/>
    <property type="project" value="InterPro"/>
</dbReference>
<evidence type="ECO:0000259" key="10">
    <source>
        <dbReference type="PROSITE" id="PS50893"/>
    </source>
</evidence>
<dbReference type="PANTHER" id="PTHR48041">
    <property type="entry name" value="ABC TRANSPORTER G FAMILY MEMBER 28"/>
    <property type="match status" value="1"/>
</dbReference>
<dbReference type="PANTHER" id="PTHR48041:SF98">
    <property type="entry name" value="TRANSPORTER, PUTATIVE (EUROFUNG)-RELATED"/>
    <property type="match status" value="1"/>
</dbReference>
<dbReference type="Proteomes" id="UP000218209">
    <property type="component" value="Unassembled WGS sequence"/>
</dbReference>
<evidence type="ECO:0000256" key="6">
    <source>
        <dbReference type="ARBA" id="ARBA00022840"/>
    </source>
</evidence>
<keyword evidence="3" id="KW-0813">Transport</keyword>
<keyword evidence="7 9" id="KW-1133">Transmembrane helix</keyword>
<feature type="transmembrane region" description="Helical" evidence="9">
    <location>
        <begin position="519"/>
        <end position="543"/>
    </location>
</feature>
<dbReference type="Gene3D" id="3.40.50.300">
    <property type="entry name" value="P-loop containing nucleotide triphosphate hydrolases"/>
    <property type="match status" value="1"/>
</dbReference>
<sequence>MDGAGRPAAISWRGLGYTVTPRVGLGTRLLARLRGGRSAPSAAAAGASKMLNDRPVVCDYATGGGGGAPRGDGGDAWAADASSAEAALTRTASPPAATPGTPLPILSNVDGAASAGELVWVMGASGSGKTTLLDALAGRLAGPLTGALRLDGVDMAGGRTLGIAAYSRRIKYVGQEDALHGAFTVRETLRYAARFGGVDAPRHHRCHGGGDGGGGSPPETVDGRVEAVLDTLGLRGAADTKVGGTFCRGLSRGQKRRLSVGCQLVARPDLLVLDEPLSGLDSYATERVATHLRAVAVEGGTAVVASLHNPSVEVFGMAHRLCLLAAGRVVYFGPPAGAADYFAAAAGRPLAPHRSVPEALLRAVNPEFGGRSSVDRLCYVWAASKERAALVAEGDAAAAVAAAATGAPRVGASVRPYAYALPWAAQVAHLAHRVGLDALRNPAIIWLRFAMYLALAVLIGLAWLRVPTSADRIQDILGALFFAQAFFVFMSIAALPSYLEEKIIVTTQRAAGWYSTSAYLVAHGAVEAAFLAALSLICCTVVWGMVGLNTGAGRWAYFVLIMWVSLLTAESLILLVASIVPFLMVGLAAGSFFFGFCMVVQGYFTRVAHLGPLRWARWLSLHGYALGGFVANEFAGRVYAAAPDAFPAFPTPVVGDTVVAALELPSTNRGVCAGVLLGMAVLFRVAAWAWIATFHQGKK</sequence>
<evidence type="ECO:0000256" key="2">
    <source>
        <dbReference type="ARBA" id="ARBA00014334"/>
    </source>
</evidence>
<dbReference type="EMBL" id="KV919074">
    <property type="protein sequence ID" value="OSX72245.1"/>
    <property type="molecule type" value="Genomic_DNA"/>
</dbReference>
<dbReference type="SUPFAM" id="SSF52540">
    <property type="entry name" value="P-loop containing nucleoside triphosphate hydrolases"/>
    <property type="match status" value="1"/>
</dbReference>
<keyword evidence="5" id="KW-0547">Nucleotide-binding</keyword>